<dbReference type="Pfam" id="PF00385">
    <property type="entry name" value="Chromo"/>
    <property type="match status" value="1"/>
</dbReference>
<name>A0A0H5QLN8_9EUKA</name>
<protein>
    <recommendedName>
        <fullName evidence="8">Chromo domain-containing protein</fullName>
    </recommendedName>
</protein>
<dbReference type="SUPFAM" id="SSF54160">
    <property type="entry name" value="Chromo domain-like"/>
    <property type="match status" value="1"/>
</dbReference>
<evidence type="ECO:0000256" key="2">
    <source>
        <dbReference type="ARBA" id="ARBA00023242"/>
    </source>
</evidence>
<feature type="compositionally biased region" description="Polar residues" evidence="4">
    <location>
        <begin position="177"/>
        <end position="186"/>
    </location>
</feature>
<proteinExistence type="predicted"/>
<dbReference type="GO" id="GO:0008270">
    <property type="term" value="F:zinc ion binding"/>
    <property type="evidence" value="ECO:0007669"/>
    <property type="project" value="UniProtKB-KW"/>
</dbReference>
<comment type="subcellular location">
    <subcellularLocation>
        <location evidence="1">Nucleus</location>
    </subcellularLocation>
</comment>
<feature type="compositionally biased region" description="Polar residues" evidence="4">
    <location>
        <begin position="145"/>
        <end position="156"/>
    </location>
</feature>
<dbReference type="SMART" id="SM00298">
    <property type="entry name" value="CHROMO"/>
    <property type="match status" value="1"/>
</dbReference>
<organism evidence="7">
    <name type="scientific">Spongospora subterranea</name>
    <dbReference type="NCBI Taxonomy" id="70186"/>
    <lineage>
        <taxon>Eukaryota</taxon>
        <taxon>Sar</taxon>
        <taxon>Rhizaria</taxon>
        <taxon>Endomyxa</taxon>
        <taxon>Phytomyxea</taxon>
        <taxon>Plasmodiophorida</taxon>
        <taxon>Plasmodiophoridae</taxon>
        <taxon>Spongospora</taxon>
    </lineage>
</organism>
<dbReference type="Gene3D" id="2.40.50.40">
    <property type="match status" value="1"/>
</dbReference>
<keyword evidence="3" id="KW-0862">Zinc</keyword>
<accession>A0A0H5QLN8</accession>
<dbReference type="InterPro" id="IPR000571">
    <property type="entry name" value="Znf_CCCH"/>
</dbReference>
<evidence type="ECO:0008006" key="8">
    <source>
        <dbReference type="Google" id="ProtNLM"/>
    </source>
</evidence>
<dbReference type="InterPro" id="IPR016197">
    <property type="entry name" value="Chromo-like_dom_sf"/>
</dbReference>
<keyword evidence="3" id="KW-0479">Metal-binding</keyword>
<evidence type="ECO:0000256" key="4">
    <source>
        <dbReference type="SAM" id="MobiDB-lite"/>
    </source>
</evidence>
<dbReference type="InterPro" id="IPR000953">
    <property type="entry name" value="Chromo/chromo_shadow_dom"/>
</dbReference>
<feature type="region of interest" description="Disordered" evidence="4">
    <location>
        <begin position="136"/>
        <end position="196"/>
    </location>
</feature>
<dbReference type="CDD" id="cd00024">
    <property type="entry name" value="CD_CSD"/>
    <property type="match status" value="1"/>
</dbReference>
<dbReference type="InterPro" id="IPR051219">
    <property type="entry name" value="Heterochromatin_chromo-domain"/>
</dbReference>
<feature type="domain" description="C3H1-type" evidence="6">
    <location>
        <begin position="798"/>
        <end position="826"/>
    </location>
</feature>
<dbReference type="AlphaFoldDB" id="A0A0H5QLN8"/>
<sequence length="836" mass="93364">MPQDDPLQDLYEVDTILDCKKYRGKWMFKVKWLGYPDSENSWIFESNFEGSCGDYIEAFTSSYPEKPSAECLEQIALKRKQAEVYYEKRQHKKHRRKRNLSHIKNDFVTHDAENDSNCEDAIPLSRRLKKRCKHMKTETDVPSIPDSSHTVQSPKPLSSRRLVRMGSEVNDFGEPSSELQLPTEASSPLDLERHQLSESPLSPRLCRRLVRMDSLIDNGDSICELEVPDRFSLVDGDDKTAPSSATSHVIPLVEVEDTAVSNLVFAAIARLQNDRLPPTLEVDRHASSDTVAFTHQHIANIAVTSLANNKVPNDENYHSQFSPDKFSSSPMSNCKSFDPSNESIAVGVKHDRFSSGSGCVADQSAPNRDVLVDSIGLPFESSEMNSLLTENVNLGDVLVEETETSEAFLRGLDVPEPTLTLPVLHQNRDFGSNAMQPAGDHDVSDRNLHIFPVTAEGVCHIIEHIDQNEKQAFLENILNRFSELELNQLFSPTKRFLCVFEKWLIDSYSRGSAEDVALLRSSLRLMSIFPCTKFQYFRRIARVLREWVTLDAVSLNLVDRILKSWQYYKDLMARCDFPDSSSIKPSAISSLTKGQATGPMASSGIFKPVANLKQVSCSNSEARQIRIGKNITESDCMNASYNTASIKIATSTPDHVMSRIGDQSVREFELRSLPGSSESMEEKEISVSNNLQGGNGASVSDRCQGRHTFPISIPKVIVPHTKSSTEIPAVARGDDVLLADITDPALQKKFVQTDSPALFVLSERQGTSAVARCKQKRLREQTYPVSTQKNSLLAAAKLSRRPICRYFVNPKGCNSGSSCKFRHASDAAKEFRNGQN</sequence>
<evidence type="ECO:0000256" key="3">
    <source>
        <dbReference type="PROSITE-ProRule" id="PRU00723"/>
    </source>
</evidence>
<dbReference type="PROSITE" id="PS50103">
    <property type="entry name" value="ZF_C3H1"/>
    <property type="match status" value="1"/>
</dbReference>
<dbReference type="PANTHER" id="PTHR22812">
    <property type="entry name" value="CHROMOBOX PROTEIN"/>
    <property type="match status" value="1"/>
</dbReference>
<dbReference type="GO" id="GO:0005634">
    <property type="term" value="C:nucleus"/>
    <property type="evidence" value="ECO:0007669"/>
    <property type="project" value="UniProtKB-SubCell"/>
</dbReference>
<dbReference type="EMBL" id="HACM01002476">
    <property type="protein sequence ID" value="CRZ02918.1"/>
    <property type="molecule type" value="Transcribed_RNA"/>
</dbReference>
<dbReference type="InterPro" id="IPR023780">
    <property type="entry name" value="Chromo_domain"/>
</dbReference>
<keyword evidence="3" id="KW-0863">Zinc-finger</keyword>
<feature type="zinc finger region" description="C3H1-type" evidence="3">
    <location>
        <begin position="798"/>
        <end position="826"/>
    </location>
</feature>
<dbReference type="PROSITE" id="PS50013">
    <property type="entry name" value="CHROMO_2"/>
    <property type="match status" value="1"/>
</dbReference>
<feature type="domain" description="Chromo" evidence="5">
    <location>
        <begin position="11"/>
        <end position="71"/>
    </location>
</feature>
<reference evidence="7" key="1">
    <citation type="submission" date="2015-04" db="EMBL/GenBank/DDBJ databases">
        <title>The genome sequence of the plant pathogenic Rhizarian Plasmodiophora brassicae reveals insights in its biotrophic life cycle and the origin of chitin synthesis.</title>
        <authorList>
            <person name="Schwelm A."/>
            <person name="Fogelqvist J."/>
            <person name="Knaust A."/>
            <person name="Julke S."/>
            <person name="Lilja T."/>
            <person name="Dhandapani V."/>
            <person name="Bonilla-Rosso G."/>
            <person name="Karlsson M."/>
            <person name="Shevchenko A."/>
            <person name="Choi S.R."/>
            <person name="Kim H.G."/>
            <person name="Park J.Y."/>
            <person name="Lim Y.P."/>
            <person name="Ludwig-Muller J."/>
            <person name="Dixelius C."/>
        </authorList>
    </citation>
    <scope>NUCLEOTIDE SEQUENCE</scope>
    <source>
        <tissue evidence="7">Potato root galls</tissue>
    </source>
</reference>
<evidence type="ECO:0000256" key="1">
    <source>
        <dbReference type="ARBA" id="ARBA00004123"/>
    </source>
</evidence>
<keyword evidence="2" id="KW-0539">Nucleus</keyword>
<evidence type="ECO:0000259" key="6">
    <source>
        <dbReference type="PROSITE" id="PS50103"/>
    </source>
</evidence>
<evidence type="ECO:0000313" key="7">
    <source>
        <dbReference type="EMBL" id="CRZ02918.1"/>
    </source>
</evidence>
<evidence type="ECO:0000259" key="5">
    <source>
        <dbReference type="PROSITE" id="PS50013"/>
    </source>
</evidence>